<dbReference type="RefSeq" id="WP_088151734.1">
    <property type="nucleotide sequence ID" value="NZ_NHON01000024.1"/>
</dbReference>
<gene>
    <name evidence="9" type="ORF">BWR60_14445</name>
</gene>
<evidence type="ECO:0000256" key="6">
    <source>
        <dbReference type="ARBA" id="ARBA00023136"/>
    </source>
</evidence>
<feature type="transmembrane region" description="Helical" evidence="7">
    <location>
        <begin position="244"/>
        <end position="271"/>
    </location>
</feature>
<feature type="transmembrane region" description="Helical" evidence="7">
    <location>
        <begin position="277"/>
        <end position="299"/>
    </location>
</feature>
<dbReference type="STRING" id="1122125.GCA_000423185_02996"/>
<keyword evidence="10" id="KW-1185">Reference proteome</keyword>
<dbReference type="Pfam" id="PF00535">
    <property type="entry name" value="Glycos_transf_2"/>
    <property type="match status" value="1"/>
</dbReference>
<proteinExistence type="predicted"/>
<comment type="subcellular location">
    <subcellularLocation>
        <location evidence="1">Membrane</location>
        <topology evidence="1">Multi-pass membrane protein</topology>
    </subcellularLocation>
</comment>
<dbReference type="SUPFAM" id="SSF53448">
    <property type="entry name" value="Nucleotide-diphospho-sugar transferases"/>
    <property type="match status" value="1"/>
</dbReference>
<keyword evidence="5 7" id="KW-1133">Transmembrane helix</keyword>
<evidence type="ECO:0000256" key="2">
    <source>
        <dbReference type="ARBA" id="ARBA00022676"/>
    </source>
</evidence>
<protein>
    <recommendedName>
        <fullName evidence="8">Glycosyltransferase 2-like domain-containing protein</fullName>
    </recommendedName>
</protein>
<evidence type="ECO:0000256" key="4">
    <source>
        <dbReference type="ARBA" id="ARBA00022692"/>
    </source>
</evidence>
<dbReference type="InterPro" id="IPR050256">
    <property type="entry name" value="Glycosyltransferase_2"/>
</dbReference>
<reference evidence="10" key="1">
    <citation type="submission" date="2017-05" db="EMBL/GenBank/DDBJ databases">
        <authorList>
            <person name="Macchi M."/>
            <person name="Festa S."/>
            <person name="Coppotelli B.M."/>
            <person name="Morelli I.S."/>
        </authorList>
    </citation>
    <scope>NUCLEOTIDE SEQUENCE [LARGE SCALE GENOMIC DNA]</scope>
    <source>
        <strain evidence="10">I</strain>
    </source>
</reference>
<dbReference type="EMBL" id="NHON01000024">
    <property type="protein sequence ID" value="OWJ66379.1"/>
    <property type="molecule type" value="Genomic_DNA"/>
</dbReference>
<keyword evidence="4 7" id="KW-0812">Transmembrane</keyword>
<sequence>MNHTLPTTPRRLSIVVPLYNEADSVATLHRQLEELAARLDTAHGLAVEVIYVDDGSRDGSAGVIAALPDGRARVELIRLSRNFGKEAALTAGLDAAMGDAVVFMDSDGQHPPELIDTFVRHWLVDGDDIVYAVRRRRQEGPVYRLLVKSFYGLMNSGNAFRITPDAADFRLISARAAEALRGLRERGRFFKGLSVWVGFQQRRIDYQPAERIGGTTKWSFWKLLLLSLNGVTSFSRMPLRISTLLGFAMALTAFVYGLWITIVCLVDGVALPGVPGVIAILVLIGGVLLINLGILGEYLGQILDEVKDRPLYVVAEHMRRDRVEEMSHVLQAYHAGRR</sequence>
<dbReference type="GO" id="GO:0016757">
    <property type="term" value="F:glycosyltransferase activity"/>
    <property type="evidence" value="ECO:0007669"/>
    <property type="project" value="UniProtKB-KW"/>
</dbReference>
<dbReference type="PANTHER" id="PTHR48090:SF1">
    <property type="entry name" value="PROPHAGE BACTOPRENOL GLUCOSYL TRANSFERASE HOMOLOG"/>
    <property type="match status" value="1"/>
</dbReference>
<keyword evidence="6 7" id="KW-0472">Membrane</keyword>
<dbReference type="GO" id="GO:0005886">
    <property type="term" value="C:plasma membrane"/>
    <property type="evidence" value="ECO:0007669"/>
    <property type="project" value="TreeGrafter"/>
</dbReference>
<evidence type="ECO:0000256" key="7">
    <source>
        <dbReference type="SAM" id="Phobius"/>
    </source>
</evidence>
<keyword evidence="2" id="KW-0328">Glycosyltransferase</keyword>
<evidence type="ECO:0000313" key="10">
    <source>
        <dbReference type="Proteomes" id="UP000196655"/>
    </source>
</evidence>
<dbReference type="OrthoDB" id="9807795at2"/>
<organism evidence="9 10">
    <name type="scientific">Inquilinus limosus</name>
    <dbReference type="NCBI Taxonomy" id="171674"/>
    <lineage>
        <taxon>Bacteria</taxon>
        <taxon>Pseudomonadati</taxon>
        <taxon>Pseudomonadota</taxon>
        <taxon>Alphaproteobacteria</taxon>
        <taxon>Rhodospirillales</taxon>
        <taxon>Rhodospirillaceae</taxon>
        <taxon>Inquilinus</taxon>
    </lineage>
</organism>
<evidence type="ECO:0000259" key="8">
    <source>
        <dbReference type="Pfam" id="PF00535"/>
    </source>
</evidence>
<name>A0A211ZM89_9PROT</name>
<dbReference type="Gene3D" id="3.90.550.10">
    <property type="entry name" value="Spore Coat Polysaccharide Biosynthesis Protein SpsA, Chain A"/>
    <property type="match status" value="1"/>
</dbReference>
<dbReference type="Proteomes" id="UP000196655">
    <property type="component" value="Unassembled WGS sequence"/>
</dbReference>
<feature type="domain" description="Glycosyltransferase 2-like" evidence="8">
    <location>
        <begin position="13"/>
        <end position="149"/>
    </location>
</feature>
<dbReference type="CDD" id="cd04187">
    <property type="entry name" value="DPM1_like_bac"/>
    <property type="match status" value="1"/>
</dbReference>
<evidence type="ECO:0000256" key="1">
    <source>
        <dbReference type="ARBA" id="ARBA00004141"/>
    </source>
</evidence>
<keyword evidence="3" id="KW-0808">Transferase</keyword>
<dbReference type="InterPro" id="IPR029044">
    <property type="entry name" value="Nucleotide-diphossugar_trans"/>
</dbReference>
<evidence type="ECO:0000256" key="3">
    <source>
        <dbReference type="ARBA" id="ARBA00022679"/>
    </source>
</evidence>
<dbReference type="AlphaFoldDB" id="A0A211ZM89"/>
<evidence type="ECO:0000313" key="9">
    <source>
        <dbReference type="EMBL" id="OWJ66379.1"/>
    </source>
</evidence>
<accession>A0A211ZM89</accession>
<comment type="caution">
    <text evidence="9">The sequence shown here is derived from an EMBL/GenBank/DDBJ whole genome shotgun (WGS) entry which is preliminary data.</text>
</comment>
<dbReference type="PANTHER" id="PTHR48090">
    <property type="entry name" value="UNDECAPRENYL-PHOSPHATE 4-DEOXY-4-FORMAMIDO-L-ARABINOSE TRANSFERASE-RELATED"/>
    <property type="match status" value="1"/>
</dbReference>
<evidence type="ECO:0000256" key="5">
    <source>
        <dbReference type="ARBA" id="ARBA00022989"/>
    </source>
</evidence>
<dbReference type="InterPro" id="IPR001173">
    <property type="entry name" value="Glyco_trans_2-like"/>
</dbReference>